<dbReference type="EMBL" id="JACOOE010000002">
    <property type="protein sequence ID" value="MBC5604333.1"/>
    <property type="molecule type" value="Genomic_DNA"/>
</dbReference>
<dbReference type="SUPFAM" id="SSF49785">
    <property type="entry name" value="Galactose-binding domain-like"/>
    <property type="match status" value="1"/>
</dbReference>
<organism evidence="9 10">
    <name type="scientific">Bacteroides difficilis</name>
    <dbReference type="NCBI Taxonomy" id="2763021"/>
    <lineage>
        <taxon>Bacteria</taxon>
        <taxon>Pseudomonadati</taxon>
        <taxon>Bacteroidota</taxon>
        <taxon>Bacteroidia</taxon>
        <taxon>Bacteroidales</taxon>
        <taxon>Bacteroidaceae</taxon>
        <taxon>Bacteroides</taxon>
    </lineage>
</organism>
<dbReference type="Gene3D" id="2.60.40.10">
    <property type="entry name" value="Immunoglobulins"/>
    <property type="match status" value="1"/>
</dbReference>
<comment type="caution">
    <text evidence="9">The sequence shown here is derived from an EMBL/GenBank/DDBJ whole genome shotgun (WGS) entry which is preliminary data.</text>
</comment>
<name>A0ABR7C944_9BACE</name>
<dbReference type="PANTHER" id="PTHR10066">
    <property type="entry name" value="BETA-GLUCURONIDASE"/>
    <property type="match status" value="1"/>
</dbReference>
<dbReference type="Proteomes" id="UP000600600">
    <property type="component" value="Unassembled WGS sequence"/>
</dbReference>
<evidence type="ECO:0000313" key="10">
    <source>
        <dbReference type="Proteomes" id="UP000600600"/>
    </source>
</evidence>
<evidence type="ECO:0000259" key="7">
    <source>
        <dbReference type="Pfam" id="PF02836"/>
    </source>
</evidence>
<dbReference type="SUPFAM" id="SSF51445">
    <property type="entry name" value="(Trans)glycosidases"/>
    <property type="match status" value="1"/>
</dbReference>
<dbReference type="InterPro" id="IPR006101">
    <property type="entry name" value="Glyco_hydro_2"/>
</dbReference>
<dbReference type="InterPro" id="IPR006102">
    <property type="entry name" value="Ig-like_GH2"/>
</dbReference>
<evidence type="ECO:0000256" key="4">
    <source>
        <dbReference type="ARBA" id="ARBA00022801"/>
    </source>
</evidence>
<dbReference type="InterPro" id="IPR006104">
    <property type="entry name" value="Glyco_hydro_2_N"/>
</dbReference>
<protein>
    <recommendedName>
        <fullName evidence="3">Beta-glucuronidase</fullName>
        <ecNumber evidence="2">3.2.1.31</ecNumber>
    </recommendedName>
</protein>
<dbReference type="InterPro" id="IPR036156">
    <property type="entry name" value="Beta-gal/glucu_dom_sf"/>
</dbReference>
<dbReference type="InterPro" id="IPR008979">
    <property type="entry name" value="Galactose-bd-like_sf"/>
</dbReference>
<keyword evidence="5" id="KW-0326">Glycosidase</keyword>
<dbReference type="SUPFAM" id="SSF49303">
    <property type="entry name" value="beta-Galactosidase/glucuronidase domain"/>
    <property type="match status" value="1"/>
</dbReference>
<dbReference type="InterPro" id="IPR017853">
    <property type="entry name" value="GH"/>
</dbReference>
<feature type="domain" description="Glycoside hydrolase family 2 catalytic" evidence="7">
    <location>
        <begin position="309"/>
        <end position="602"/>
    </location>
</feature>
<feature type="domain" description="Glycosyl hydrolases family 2 sugar binding" evidence="8">
    <location>
        <begin position="114"/>
        <end position="214"/>
    </location>
</feature>
<keyword evidence="4" id="KW-0378">Hydrolase</keyword>
<evidence type="ECO:0000313" key="9">
    <source>
        <dbReference type="EMBL" id="MBC5604333.1"/>
    </source>
</evidence>
<evidence type="ECO:0000256" key="5">
    <source>
        <dbReference type="ARBA" id="ARBA00023295"/>
    </source>
</evidence>
<gene>
    <name evidence="9" type="ORF">H8S67_06565</name>
</gene>
<dbReference type="InterPro" id="IPR013783">
    <property type="entry name" value="Ig-like_fold"/>
</dbReference>
<dbReference type="InterPro" id="IPR006103">
    <property type="entry name" value="Glyco_hydro_2_cat"/>
</dbReference>
<evidence type="ECO:0000256" key="3">
    <source>
        <dbReference type="ARBA" id="ARBA00016205"/>
    </source>
</evidence>
<dbReference type="PANTHER" id="PTHR10066:SF67">
    <property type="entry name" value="BETA-GLUCURONIDASE"/>
    <property type="match status" value="1"/>
</dbReference>
<dbReference type="EC" id="3.2.1.31" evidence="2"/>
<sequence length="607" mass="70400">MREYLKKTWVLASLLWVLLPLGQTVSAQSNPKLDPLIQNVYGRQTISLNGNWSYLLDQLEVGYYNYRRTPDPNGFFKDPVVDNVTAYKEYDFDSAPVMAIPGDWNTWEDRFFFYEGTMWFKHKFFYKKTDHRVYLYLGAANYDAKVYLNGTKVGEHIGGYTPFNMEVTSQIKDGENFVVVKVDNKRTAEGVPTLNCDWFNFGGITRDVMLVEVPQTYISSYYVQLKKGSKDTLTGYVKMDGAVASHKVQLEIPGLRIKKELTTDAKGYASFEIKAKPILWSTENPYLYQVSLSTDTDKVTDEIGFRTIETKGRQILLNGNPVFLKGISIHEEAPFRSGRICSEEEDLTLLNWAKELGCNYVRLAHYPHNEKMVRLAEKMGLMVWSEIPVYWTIQWENKDTYQNAHNQLMEMIERDQNRAAVIIWSIANETPHGEARDRFLSNLAKAAREKDNSRLLSMAMERSDKSATVLSIQDKMSEYVDIISCNQYLGWYDGLNEKIDRVRWEVDYEKPLVFSEMGGGAVAGYHGDKAQIWTEEYQEELYKKMLKMIDERMPPVAGISPWILMDFRSPRRLLPQVQDGFNRKGLISNRGQKKKAFYILQEWYRNK</sequence>
<dbReference type="PRINTS" id="PR00132">
    <property type="entry name" value="GLHYDRLASE2"/>
</dbReference>
<reference evidence="9 10" key="1">
    <citation type="submission" date="2020-08" db="EMBL/GenBank/DDBJ databases">
        <title>Genome public.</title>
        <authorList>
            <person name="Liu C."/>
            <person name="Sun Q."/>
        </authorList>
    </citation>
    <scope>NUCLEOTIDE SEQUENCE [LARGE SCALE GENOMIC DNA]</scope>
    <source>
        <strain evidence="9 10">M27</strain>
    </source>
</reference>
<keyword evidence="10" id="KW-1185">Reference proteome</keyword>
<evidence type="ECO:0000259" key="6">
    <source>
        <dbReference type="Pfam" id="PF00703"/>
    </source>
</evidence>
<evidence type="ECO:0000256" key="1">
    <source>
        <dbReference type="ARBA" id="ARBA00007401"/>
    </source>
</evidence>
<feature type="domain" description="Glycoside hydrolase family 2 immunoglobulin-like beta-sandwich" evidence="6">
    <location>
        <begin position="258"/>
        <end position="306"/>
    </location>
</feature>
<dbReference type="Pfam" id="PF00703">
    <property type="entry name" value="Glyco_hydro_2"/>
    <property type="match status" value="1"/>
</dbReference>
<dbReference type="Pfam" id="PF02837">
    <property type="entry name" value="Glyco_hydro_2_N"/>
    <property type="match status" value="1"/>
</dbReference>
<dbReference type="Gene3D" id="3.20.20.80">
    <property type="entry name" value="Glycosidases"/>
    <property type="match status" value="1"/>
</dbReference>
<dbReference type="Gene3D" id="2.60.120.260">
    <property type="entry name" value="Galactose-binding domain-like"/>
    <property type="match status" value="1"/>
</dbReference>
<dbReference type="RefSeq" id="WP_186966847.1">
    <property type="nucleotide sequence ID" value="NZ_CP182814.1"/>
</dbReference>
<comment type="similarity">
    <text evidence="1">Belongs to the glycosyl hydrolase 2 family.</text>
</comment>
<evidence type="ECO:0000259" key="8">
    <source>
        <dbReference type="Pfam" id="PF02837"/>
    </source>
</evidence>
<accession>A0ABR7C944</accession>
<evidence type="ECO:0000256" key="2">
    <source>
        <dbReference type="ARBA" id="ARBA00012761"/>
    </source>
</evidence>
<dbReference type="Pfam" id="PF02836">
    <property type="entry name" value="Glyco_hydro_2_C"/>
    <property type="match status" value="1"/>
</dbReference>
<proteinExistence type="inferred from homology"/>